<dbReference type="AlphaFoldDB" id="A0A4R0P1Q6"/>
<organism evidence="1 2">
    <name type="scientific">Pedobacter frigidisoli</name>
    <dbReference type="NCBI Taxonomy" id="2530455"/>
    <lineage>
        <taxon>Bacteria</taxon>
        <taxon>Pseudomonadati</taxon>
        <taxon>Bacteroidota</taxon>
        <taxon>Sphingobacteriia</taxon>
        <taxon>Sphingobacteriales</taxon>
        <taxon>Sphingobacteriaceae</taxon>
        <taxon>Pedobacter</taxon>
    </lineage>
</organism>
<gene>
    <name evidence="1" type="ORF">EZ449_08595</name>
</gene>
<proteinExistence type="predicted"/>
<reference evidence="1 2" key="1">
    <citation type="submission" date="2019-02" db="EMBL/GenBank/DDBJ databases">
        <title>Pedobacter sp. RP-3-11 sp. nov., isolated from Arctic soil.</title>
        <authorList>
            <person name="Dahal R.H."/>
        </authorList>
    </citation>
    <scope>NUCLEOTIDE SEQUENCE [LARGE SCALE GENOMIC DNA]</scope>
    <source>
        <strain evidence="1 2">RP-3-11</strain>
    </source>
</reference>
<dbReference type="OrthoDB" id="1488184at2"/>
<keyword evidence="2" id="KW-1185">Reference proteome</keyword>
<evidence type="ECO:0000313" key="2">
    <source>
        <dbReference type="Proteomes" id="UP000291485"/>
    </source>
</evidence>
<protein>
    <submittedName>
        <fullName evidence="1">Uncharacterized protein</fullName>
    </submittedName>
</protein>
<sequence>MATLESIRIDKLNLNLGNVPLDKLVEVMKEQIHNQLYKKLNDYKLSNMSDELTLTNKHSSLFKNVGSFSKQAFRNEQGISNKVETHVNDYEALVFYCETGTKPWWVSSEVNFEPNKILLNIYKYDKPLFVQLINAVKEDSVVYHRLKQLINKSIFFHNYLIFNEYTNFLSYFISMVNIDLYNLILEIWLSKIHQKDSEITYQNLETWLLNFVKEHPQLKVNIADIVRDYLTDNISAKQQQVTIMPLSNFLTSKIKNNDDEPKHRIMKLKKSIQQKTPSKKLVIDSLMIENAGLVIFHPFIQPLFRQLQLVNEDGFLNDLAQQKAIVYLHYLIYNELPEDESLLLLNKILCGAEPEMIIEFNNIAFSAEDLAESNELKKAIIGHWNGLKLTSPAGLTETFILRNGILNYKDGSWNLAVEKKGFDILFDQLPWGFSIIKLPWNKYLIQVNW</sequence>
<dbReference type="Pfam" id="PF19268">
    <property type="entry name" value="CIS_TMP"/>
    <property type="match status" value="1"/>
</dbReference>
<dbReference type="Proteomes" id="UP000291485">
    <property type="component" value="Unassembled WGS sequence"/>
</dbReference>
<name>A0A4R0P1Q6_9SPHI</name>
<accession>A0A4R0P1Q6</accession>
<comment type="caution">
    <text evidence="1">The sequence shown here is derived from an EMBL/GenBank/DDBJ whole genome shotgun (WGS) entry which is preliminary data.</text>
</comment>
<dbReference type="InterPro" id="IPR045538">
    <property type="entry name" value="CIS_TMP"/>
</dbReference>
<evidence type="ECO:0000313" key="1">
    <source>
        <dbReference type="EMBL" id="TCD10400.1"/>
    </source>
</evidence>
<dbReference type="EMBL" id="SJSN01000006">
    <property type="protein sequence ID" value="TCD10400.1"/>
    <property type="molecule type" value="Genomic_DNA"/>
</dbReference>